<evidence type="ECO:0000313" key="1">
    <source>
        <dbReference type="EMBL" id="SMG11586.1"/>
    </source>
</evidence>
<sequence length="60" mass="6840">MEIAFQGKGILSALSFLENIQDDFLHSWFLGFGHPKTSPSWGEVHFLCLKILVYQGLKLM</sequence>
<protein>
    <submittedName>
        <fullName evidence="1">Uncharacterized protein</fullName>
    </submittedName>
</protein>
<proteinExistence type="predicted"/>
<dbReference type="AlphaFoldDB" id="A0A1X7IBU6"/>
<accession>A0A1X7IBU6</accession>
<name>A0A1X7IBU6_9BACL</name>
<keyword evidence="2" id="KW-1185">Reference proteome</keyword>
<evidence type="ECO:0000313" key="2">
    <source>
        <dbReference type="Proteomes" id="UP000193834"/>
    </source>
</evidence>
<organism evidence="1 2">
    <name type="scientific">Paenibacillus aquistagni</name>
    <dbReference type="NCBI Taxonomy" id="1852522"/>
    <lineage>
        <taxon>Bacteria</taxon>
        <taxon>Bacillati</taxon>
        <taxon>Bacillota</taxon>
        <taxon>Bacilli</taxon>
        <taxon>Bacillales</taxon>
        <taxon>Paenibacillaceae</taxon>
        <taxon>Paenibacillus</taxon>
    </lineage>
</organism>
<dbReference type="EMBL" id="FXAZ01000001">
    <property type="protein sequence ID" value="SMG11586.1"/>
    <property type="molecule type" value="Genomic_DNA"/>
</dbReference>
<reference evidence="1 2" key="1">
    <citation type="submission" date="2017-04" db="EMBL/GenBank/DDBJ databases">
        <authorList>
            <person name="Afonso C.L."/>
            <person name="Miller P.J."/>
            <person name="Scott M.A."/>
            <person name="Spackman E."/>
            <person name="Goraichik I."/>
            <person name="Dimitrov K.M."/>
            <person name="Suarez D.L."/>
            <person name="Swayne D.E."/>
        </authorList>
    </citation>
    <scope>NUCLEOTIDE SEQUENCE [LARGE SCALE GENOMIC DNA]</scope>
    <source>
        <strain evidence="1 2">11</strain>
    </source>
</reference>
<gene>
    <name evidence="1" type="ORF">SAMN06295960_0271</name>
</gene>
<dbReference type="Proteomes" id="UP000193834">
    <property type="component" value="Unassembled WGS sequence"/>
</dbReference>